<proteinExistence type="predicted"/>
<dbReference type="RefSeq" id="WP_067906213.1">
    <property type="nucleotide sequence ID" value="NZ_KQ954244.1"/>
</dbReference>
<organism evidence="2 3">
    <name type="scientific">Novosphingobium fuchskuhlense</name>
    <dbReference type="NCBI Taxonomy" id="1117702"/>
    <lineage>
        <taxon>Bacteria</taxon>
        <taxon>Pseudomonadati</taxon>
        <taxon>Pseudomonadota</taxon>
        <taxon>Alphaproteobacteria</taxon>
        <taxon>Sphingomonadales</taxon>
        <taxon>Sphingomonadaceae</taxon>
        <taxon>Novosphingobium</taxon>
    </lineage>
</organism>
<accession>A0A124JWU7</accession>
<dbReference type="AlphaFoldDB" id="A0A124JWU7"/>
<dbReference type="Gene3D" id="3.40.50.2000">
    <property type="entry name" value="Glycogen Phosphorylase B"/>
    <property type="match status" value="1"/>
</dbReference>
<name>A0A124JWU7_9SPHN</name>
<dbReference type="Pfam" id="PF00534">
    <property type="entry name" value="Glycos_transf_1"/>
    <property type="match status" value="1"/>
</dbReference>
<reference evidence="2 3" key="1">
    <citation type="submission" date="2015-10" db="EMBL/GenBank/DDBJ databases">
        <title>Draft genome sequence of Novosphingobium fuchskuhlense DSM 25065 isolated from a surface water sample of the southwest basin of Lake Grosse Fuchskuhle.</title>
        <authorList>
            <person name="Ruckert C."/>
            <person name="Winkler A."/>
            <person name="Glaeser J."/>
            <person name="Grossart H.-P."/>
            <person name="Kalinowski J."/>
            <person name="Glaeser S."/>
        </authorList>
    </citation>
    <scope>NUCLEOTIDE SEQUENCE [LARGE SCALE GENOMIC DNA]</scope>
    <source>
        <strain evidence="2 3">FNE08-7</strain>
    </source>
</reference>
<evidence type="ECO:0000313" key="2">
    <source>
        <dbReference type="EMBL" id="KUR73697.1"/>
    </source>
</evidence>
<feature type="domain" description="Glycosyl transferase family 1" evidence="1">
    <location>
        <begin position="175"/>
        <end position="331"/>
    </location>
</feature>
<evidence type="ECO:0000313" key="3">
    <source>
        <dbReference type="Proteomes" id="UP000058012"/>
    </source>
</evidence>
<dbReference type="InterPro" id="IPR001296">
    <property type="entry name" value="Glyco_trans_1"/>
</dbReference>
<dbReference type="OrthoDB" id="7560678at2"/>
<dbReference type="GO" id="GO:0016757">
    <property type="term" value="F:glycosyltransferase activity"/>
    <property type="evidence" value="ECO:0007669"/>
    <property type="project" value="InterPro"/>
</dbReference>
<dbReference type="SUPFAM" id="SSF53756">
    <property type="entry name" value="UDP-Glycosyltransferase/glycogen phosphorylase"/>
    <property type="match status" value="1"/>
</dbReference>
<dbReference type="STRING" id="1117702.AQZ52_01640"/>
<keyword evidence="3" id="KW-1185">Reference proteome</keyword>
<dbReference type="InterPro" id="IPR050194">
    <property type="entry name" value="Glycosyltransferase_grp1"/>
</dbReference>
<comment type="caution">
    <text evidence="2">The sequence shown here is derived from an EMBL/GenBank/DDBJ whole genome shotgun (WGS) entry which is preliminary data.</text>
</comment>
<evidence type="ECO:0000259" key="1">
    <source>
        <dbReference type="Pfam" id="PF00534"/>
    </source>
</evidence>
<dbReference type="Proteomes" id="UP000058012">
    <property type="component" value="Unassembled WGS sequence"/>
</dbReference>
<dbReference type="EMBL" id="LLZS01000001">
    <property type="protein sequence ID" value="KUR73697.1"/>
    <property type="molecule type" value="Genomic_DNA"/>
</dbReference>
<gene>
    <name evidence="2" type="ORF">AQZ52_01640</name>
</gene>
<sequence>MKAPLVVAVGQLPPPINGLSYITQQTIETARVGAAELVVNNISGPAGVFRHPSRIFATAKACLRVLSRANVRGRLCYVACEGELGLIYILAAVGCARLAGYRILLHHHSFAYITRRNLLMRAIVAAGGRRLVHVFLGAAQDHGFRETYPSPGLAGLVLSNAAFVPPDPSSGETTRTGPLVLGHLSNLTKEKGLHIFLDLLRAMTAAEVPVRGILAGPAAKPEDKALIEAALQELGGRLEYRGALYGEAKNAFYRDIDVFVFPTQYVHEAQPTVLFEAQAAGCKIVSFARGCIPEQVGADDGLIVAQGGDFVTRCREWLLQNGASARTERQATGSRYAAHHRAARKAAEALFATAWSGADAIASDGASR</sequence>
<dbReference type="PANTHER" id="PTHR45947:SF3">
    <property type="entry name" value="SULFOQUINOVOSYL TRANSFERASE SQD2"/>
    <property type="match status" value="1"/>
</dbReference>
<dbReference type="CDD" id="cd03801">
    <property type="entry name" value="GT4_PimA-like"/>
    <property type="match status" value="1"/>
</dbReference>
<protein>
    <recommendedName>
        <fullName evidence="1">Glycosyl transferase family 1 domain-containing protein</fullName>
    </recommendedName>
</protein>
<dbReference type="PANTHER" id="PTHR45947">
    <property type="entry name" value="SULFOQUINOVOSYL TRANSFERASE SQD2"/>
    <property type="match status" value="1"/>
</dbReference>